<dbReference type="PANTHER" id="PTHR33840">
    <property type="match status" value="1"/>
</dbReference>
<dbReference type="PANTHER" id="PTHR33840:SF1">
    <property type="entry name" value="TLE1 PHOSPHOLIPASE DOMAIN-CONTAINING PROTEIN"/>
    <property type="match status" value="1"/>
</dbReference>
<dbReference type="EMBL" id="AP014809">
    <property type="protein sequence ID" value="BAU93013.1"/>
    <property type="molecule type" value="Genomic_DNA"/>
</dbReference>
<evidence type="ECO:0000313" key="2">
    <source>
        <dbReference type="EMBL" id="BAU93013.1"/>
    </source>
</evidence>
<reference evidence="2 3" key="1">
    <citation type="journal article" date="2016" name="Genome Announc.">
        <title>Complete Genome Sequence of Methylobacterium populi P-1M, Isolated from Pink-Pigmented Household Biofilm.</title>
        <authorList>
            <person name="Morohoshi T."/>
            <person name="Ikeda T."/>
        </authorList>
    </citation>
    <scope>NUCLEOTIDE SEQUENCE [LARGE SCALE GENOMIC DNA]</scope>
    <source>
        <strain evidence="2 3">P-1M</strain>
    </source>
</reference>
<dbReference type="InterPro" id="IPR029058">
    <property type="entry name" value="AB_hydrolase_fold"/>
</dbReference>
<accession>A0A160PK96</accession>
<sequence>MTARPHRRLVLFLDGTWNKDDADHPPTNIVRMREILKIGVDEALAQAPPRPSATSGSSATGSFIVEDGRLVEYVVYYDRGVGTGAWLDPIKGGVFGRGLGRNIRQAYRFLSEHYAEGDEIYVFGFSRGAFTARSLVGYLYAIGLLKPRSCTPENERRAWRHYRRKPQDRYCAEWFAFEPFVFDRKALRIACLGVFDTVGALGVPLSPFRIANAERYAFHNTELSSIVDVSLHAVAIDECRRPFEAALWQRPKFKRDERARVEQVWFPGAHADIGGGYADWTRDDPSRTGRAELALAWMIARVNALTPGLHFARFEEAGRQPLRIDLPAAVGAMIHRPWHSITRFRRAARSINQIPPLPQRGMRAVGAMPHADPIHEAVHIGALALLARPGGVPYEGDTGATPYRPVNLVAALPAIAATYRAADAALWQAWAPFVRRLPDGTVSEPELCVVDWDGTRIAPSRTAGDPGGLSVLRLLPAKPEALGLPHHGTPPKGRTVVTAAC</sequence>
<protein>
    <recommendedName>
        <fullName evidence="1">T6SS Phospholipase effector Tle1-like catalytic domain-containing protein</fullName>
    </recommendedName>
</protein>
<dbReference type="SUPFAM" id="SSF53474">
    <property type="entry name" value="alpha/beta-Hydrolases"/>
    <property type="match status" value="1"/>
</dbReference>
<organism evidence="2 3">
    <name type="scientific">Methylorubrum populi</name>
    <dbReference type="NCBI Taxonomy" id="223967"/>
    <lineage>
        <taxon>Bacteria</taxon>
        <taxon>Pseudomonadati</taxon>
        <taxon>Pseudomonadota</taxon>
        <taxon>Alphaproteobacteria</taxon>
        <taxon>Hyphomicrobiales</taxon>
        <taxon>Methylobacteriaceae</taxon>
        <taxon>Methylorubrum</taxon>
    </lineage>
</organism>
<evidence type="ECO:0000259" key="1">
    <source>
        <dbReference type="Pfam" id="PF09994"/>
    </source>
</evidence>
<dbReference type="AlphaFoldDB" id="A0A160PK96"/>
<dbReference type="OrthoDB" id="4378831at2"/>
<dbReference type="InterPro" id="IPR018712">
    <property type="entry name" value="Tle1-like_cat"/>
</dbReference>
<name>A0A160PK96_9HYPH</name>
<dbReference type="Pfam" id="PF09994">
    <property type="entry name" value="T6SS_Tle1-like_cat"/>
    <property type="match status" value="1"/>
</dbReference>
<gene>
    <name evidence="2" type="ORF">MPPM_4408</name>
</gene>
<evidence type="ECO:0000313" key="3">
    <source>
        <dbReference type="Proteomes" id="UP000218288"/>
    </source>
</evidence>
<dbReference type="RefSeq" id="WP_096486819.1">
    <property type="nucleotide sequence ID" value="NZ_AP014809.1"/>
</dbReference>
<proteinExistence type="predicted"/>
<dbReference type="Proteomes" id="UP000218288">
    <property type="component" value="Chromosome"/>
</dbReference>
<feature type="domain" description="T6SS Phospholipase effector Tle1-like catalytic" evidence="1">
    <location>
        <begin position="7"/>
        <end position="300"/>
    </location>
</feature>